<dbReference type="GO" id="GO:0009086">
    <property type="term" value="P:methionine biosynthetic process"/>
    <property type="evidence" value="ECO:0007669"/>
    <property type="project" value="InterPro"/>
</dbReference>
<dbReference type="SUPFAM" id="SSF51726">
    <property type="entry name" value="UROD/MetE-like"/>
    <property type="match status" value="1"/>
</dbReference>
<sequence>MSSSMHSRPPFRAEHVGSLLRPKALYEKRQALEAKECSLSDLKPLEDEAIKHVLKLQQDVGIKTITDGELRRVYFFEGVFDKLEGMVYMPNRPIATFKPYIPHIAFMYAAGLKESPTIFCNGKIKRTRPFYVEEFTYLKSLVPPEDVKFIKITMCSPSWFHQRHGSDETYDLSVYQNDDDYFDDLGKAYREEIQELYSLGCRHIQFDDPTFCYFCSENMISGMEKAGVDHEALLDTYIRAINVITQGRPEDLTVSVHMCRGNFKGGVHFSEGGYGRIAVKLFNTLDVDVYYLEYDTERAGDFAPLKHLPLDKVAVLGLVTTKNPKLESVDELKARVYEAAEVLCQGNPKRSKEVALNQLCISTQCGFASVWEGNPVTEEDQKRKLSLLVETAKQIWPNETH</sequence>
<reference evidence="2 3" key="1">
    <citation type="submission" date="2014-04" db="EMBL/GenBank/DDBJ databases">
        <authorList>
            <consortium name="DOE Joint Genome Institute"/>
            <person name="Kuo A."/>
            <person name="Gay G."/>
            <person name="Dore J."/>
            <person name="Kohler A."/>
            <person name="Nagy L.G."/>
            <person name="Floudas D."/>
            <person name="Copeland A."/>
            <person name="Barry K.W."/>
            <person name="Cichocki N."/>
            <person name="Veneault-Fourrey C."/>
            <person name="LaButti K."/>
            <person name="Lindquist E.A."/>
            <person name="Lipzen A."/>
            <person name="Lundell T."/>
            <person name="Morin E."/>
            <person name="Murat C."/>
            <person name="Sun H."/>
            <person name="Tunlid A."/>
            <person name="Henrissat B."/>
            <person name="Grigoriev I.V."/>
            <person name="Hibbett D.S."/>
            <person name="Martin F."/>
            <person name="Nordberg H.P."/>
            <person name="Cantor M.N."/>
            <person name="Hua S.X."/>
        </authorList>
    </citation>
    <scope>NUCLEOTIDE SEQUENCE [LARGE SCALE GENOMIC DNA]</scope>
    <source>
        <strain evidence="3">h7</strain>
    </source>
</reference>
<dbReference type="GO" id="GO:0008270">
    <property type="term" value="F:zinc ion binding"/>
    <property type="evidence" value="ECO:0007669"/>
    <property type="project" value="InterPro"/>
</dbReference>
<dbReference type="Pfam" id="PF01717">
    <property type="entry name" value="Meth_synt_2"/>
    <property type="match status" value="1"/>
</dbReference>
<dbReference type="PANTHER" id="PTHR43844:SF2">
    <property type="entry name" value="SYNTHASE, VITAMIN-B12 INDEPENDENT, PUTATIVE (AFU_ORTHOLOGUE AFUA_3G12060)-RELATED"/>
    <property type="match status" value="1"/>
</dbReference>
<evidence type="ECO:0000313" key="2">
    <source>
        <dbReference type="EMBL" id="KIM48267.1"/>
    </source>
</evidence>
<dbReference type="OrthoDB" id="7772923at2759"/>
<organism evidence="2 3">
    <name type="scientific">Hebeloma cylindrosporum</name>
    <dbReference type="NCBI Taxonomy" id="76867"/>
    <lineage>
        <taxon>Eukaryota</taxon>
        <taxon>Fungi</taxon>
        <taxon>Dikarya</taxon>
        <taxon>Basidiomycota</taxon>
        <taxon>Agaricomycotina</taxon>
        <taxon>Agaricomycetes</taxon>
        <taxon>Agaricomycetidae</taxon>
        <taxon>Agaricales</taxon>
        <taxon>Agaricineae</taxon>
        <taxon>Hymenogastraceae</taxon>
        <taxon>Hebeloma</taxon>
    </lineage>
</organism>
<reference evidence="3" key="2">
    <citation type="submission" date="2015-01" db="EMBL/GenBank/DDBJ databases">
        <title>Evolutionary Origins and Diversification of the Mycorrhizal Mutualists.</title>
        <authorList>
            <consortium name="DOE Joint Genome Institute"/>
            <consortium name="Mycorrhizal Genomics Consortium"/>
            <person name="Kohler A."/>
            <person name="Kuo A."/>
            <person name="Nagy L.G."/>
            <person name="Floudas D."/>
            <person name="Copeland A."/>
            <person name="Barry K.W."/>
            <person name="Cichocki N."/>
            <person name="Veneault-Fourrey C."/>
            <person name="LaButti K."/>
            <person name="Lindquist E.A."/>
            <person name="Lipzen A."/>
            <person name="Lundell T."/>
            <person name="Morin E."/>
            <person name="Murat C."/>
            <person name="Riley R."/>
            <person name="Ohm R."/>
            <person name="Sun H."/>
            <person name="Tunlid A."/>
            <person name="Henrissat B."/>
            <person name="Grigoriev I.V."/>
            <person name="Hibbett D.S."/>
            <person name="Martin F."/>
        </authorList>
    </citation>
    <scope>NUCLEOTIDE SEQUENCE [LARGE SCALE GENOMIC DNA]</scope>
    <source>
        <strain evidence="3">h7</strain>
    </source>
</reference>
<protein>
    <recommendedName>
        <fullName evidence="1">Cobalamin-independent methionine synthase MetE C-terminal/archaeal domain-containing protein</fullName>
    </recommendedName>
</protein>
<dbReference type="STRING" id="686832.A0A0C2Z4Y7"/>
<name>A0A0C2Z4Y7_HEBCY</name>
<dbReference type="PANTHER" id="PTHR43844">
    <property type="entry name" value="METHIONINE SYNTHASE"/>
    <property type="match status" value="1"/>
</dbReference>
<dbReference type="CDD" id="cd03311">
    <property type="entry name" value="CIMS_C_terminal_like"/>
    <property type="match status" value="1"/>
</dbReference>
<dbReference type="Proteomes" id="UP000053424">
    <property type="component" value="Unassembled WGS sequence"/>
</dbReference>
<dbReference type="AlphaFoldDB" id="A0A0C2Z4Y7"/>
<evidence type="ECO:0000259" key="1">
    <source>
        <dbReference type="Pfam" id="PF01717"/>
    </source>
</evidence>
<dbReference type="Gene3D" id="3.20.20.210">
    <property type="match status" value="1"/>
</dbReference>
<evidence type="ECO:0000313" key="3">
    <source>
        <dbReference type="Proteomes" id="UP000053424"/>
    </source>
</evidence>
<feature type="domain" description="Cobalamin-independent methionine synthase MetE C-terminal/archaeal" evidence="1">
    <location>
        <begin position="179"/>
        <end position="369"/>
    </location>
</feature>
<proteinExistence type="predicted"/>
<dbReference type="InterPro" id="IPR038071">
    <property type="entry name" value="UROD/MetE-like_sf"/>
</dbReference>
<gene>
    <name evidence="2" type="ORF">M413DRAFT_226748</name>
</gene>
<dbReference type="HOGENOM" id="CLU_058877_0_0_1"/>
<dbReference type="EMBL" id="KN831769">
    <property type="protein sequence ID" value="KIM48267.1"/>
    <property type="molecule type" value="Genomic_DNA"/>
</dbReference>
<keyword evidence="3" id="KW-1185">Reference proteome</keyword>
<dbReference type="GO" id="GO:0003871">
    <property type="term" value="F:5-methyltetrahydropteroyltriglutamate-homocysteine S-methyltransferase activity"/>
    <property type="evidence" value="ECO:0007669"/>
    <property type="project" value="InterPro"/>
</dbReference>
<accession>A0A0C2Z4Y7</accession>
<dbReference type="InterPro" id="IPR002629">
    <property type="entry name" value="Met_Synth_C/arc"/>
</dbReference>